<dbReference type="RefSeq" id="WP_204005583.1">
    <property type="nucleotide sequence ID" value="NZ_BOPG01000061.1"/>
</dbReference>
<dbReference type="Proteomes" id="UP000612585">
    <property type="component" value="Unassembled WGS sequence"/>
</dbReference>
<reference evidence="2" key="1">
    <citation type="submission" date="2021-01" db="EMBL/GenBank/DDBJ databases">
        <title>Whole genome shotgun sequence of Virgisporangium aurantiacum NBRC 16421.</title>
        <authorList>
            <person name="Komaki H."/>
            <person name="Tamura T."/>
        </authorList>
    </citation>
    <scope>NUCLEOTIDE SEQUENCE</scope>
    <source>
        <strain evidence="2">NBRC 16421</strain>
    </source>
</reference>
<dbReference type="EMBL" id="BOPG01000061">
    <property type="protein sequence ID" value="GIJ60925.1"/>
    <property type="molecule type" value="Genomic_DNA"/>
</dbReference>
<evidence type="ECO:0000313" key="2">
    <source>
        <dbReference type="EMBL" id="GIJ60925.1"/>
    </source>
</evidence>
<accession>A0A8J4E3J0</accession>
<sequence length="198" mass="21334">MHDATPLARVLDASTDPLAALAALRALRDHLDAREPELIAAARAAGVNWADLAPVLGVASRQAAERRYLRLRRPRTGEAGLTGDERVLAERDRRAGDRAVTAWARSNGADLRQLAGQISALTDLGPDAQPSLDRLHAALGDADATALPDLLAHAEEHLPAAWAERVRAVGEQIDEVRSNTHRERIDHRRTAELADGSS</sequence>
<keyword evidence="3" id="KW-1185">Reference proteome</keyword>
<organism evidence="2 3">
    <name type="scientific">Virgisporangium aurantiacum</name>
    <dbReference type="NCBI Taxonomy" id="175570"/>
    <lineage>
        <taxon>Bacteria</taxon>
        <taxon>Bacillati</taxon>
        <taxon>Actinomycetota</taxon>
        <taxon>Actinomycetes</taxon>
        <taxon>Micromonosporales</taxon>
        <taxon>Micromonosporaceae</taxon>
        <taxon>Virgisporangium</taxon>
    </lineage>
</organism>
<gene>
    <name evidence="2" type="ORF">Vau01_084410</name>
</gene>
<dbReference type="AlphaFoldDB" id="A0A8J4E3J0"/>
<evidence type="ECO:0000313" key="3">
    <source>
        <dbReference type="Proteomes" id="UP000612585"/>
    </source>
</evidence>
<name>A0A8J4E3J0_9ACTN</name>
<comment type="caution">
    <text evidence="2">The sequence shown here is derived from an EMBL/GenBank/DDBJ whole genome shotgun (WGS) entry which is preliminary data.</text>
</comment>
<feature type="compositionally biased region" description="Basic and acidic residues" evidence="1">
    <location>
        <begin position="178"/>
        <end position="192"/>
    </location>
</feature>
<protein>
    <recommendedName>
        <fullName evidence="4">HSP18 transcriptional regulator</fullName>
    </recommendedName>
</protein>
<evidence type="ECO:0000256" key="1">
    <source>
        <dbReference type="SAM" id="MobiDB-lite"/>
    </source>
</evidence>
<proteinExistence type="predicted"/>
<feature type="region of interest" description="Disordered" evidence="1">
    <location>
        <begin position="178"/>
        <end position="198"/>
    </location>
</feature>
<evidence type="ECO:0008006" key="4">
    <source>
        <dbReference type="Google" id="ProtNLM"/>
    </source>
</evidence>